<accession>A0ACC3DC25</accession>
<gene>
    <name evidence="1" type="ORF">LTS18_012040</name>
</gene>
<protein>
    <submittedName>
        <fullName evidence="1">Uncharacterized protein</fullName>
    </submittedName>
</protein>
<keyword evidence="2" id="KW-1185">Reference proteome</keyword>
<dbReference type="EMBL" id="JAWDJW010006369">
    <property type="protein sequence ID" value="KAK3065059.1"/>
    <property type="molecule type" value="Genomic_DNA"/>
</dbReference>
<comment type="caution">
    <text evidence="1">The sequence shown here is derived from an EMBL/GenBank/DDBJ whole genome shotgun (WGS) entry which is preliminary data.</text>
</comment>
<organism evidence="1 2">
    <name type="scientific">Coniosporium uncinatum</name>
    <dbReference type="NCBI Taxonomy" id="93489"/>
    <lineage>
        <taxon>Eukaryota</taxon>
        <taxon>Fungi</taxon>
        <taxon>Dikarya</taxon>
        <taxon>Ascomycota</taxon>
        <taxon>Pezizomycotina</taxon>
        <taxon>Dothideomycetes</taxon>
        <taxon>Dothideomycetes incertae sedis</taxon>
        <taxon>Coniosporium</taxon>
    </lineage>
</organism>
<name>A0ACC3DC25_9PEZI</name>
<reference evidence="1" key="1">
    <citation type="submission" date="2024-09" db="EMBL/GenBank/DDBJ databases">
        <title>Black Yeasts Isolated from many extreme environments.</title>
        <authorList>
            <person name="Coleine C."/>
            <person name="Stajich J.E."/>
            <person name="Selbmann L."/>
        </authorList>
    </citation>
    <scope>NUCLEOTIDE SEQUENCE</scope>
    <source>
        <strain evidence="1">CCFEE 5737</strain>
    </source>
</reference>
<proteinExistence type="predicted"/>
<sequence length="320" mass="36043">MRLHDLTGKPVNLLRRLAPLKASNARGSPSLRFASHDLSSIRRAGNYELAHHTTRDRQESEDRAVWTHNPQTCIAPATIVAGKIRILRTKTLRAKSNEAHEPNPRKPLLYINEQVHTEYLITVLNLHNAVHHINLAYAVVPLSADSLAIFKHVNQVCIKMPPPWTAAEIEEQAKGELLAAVRMNIVVLLDSLKQVSELSVVRKLEADSSRSQSPVPEGSSRTVSPSPTPHDLDVLDQHSTSLASINDIQSEDRMRLDNILYEIEEEAVKVVLDRLGFMDSLQVLRIGTRRLGHARMDVVEYQKATQGGRQSCWVRMMLWR</sequence>
<evidence type="ECO:0000313" key="2">
    <source>
        <dbReference type="Proteomes" id="UP001186974"/>
    </source>
</evidence>
<evidence type="ECO:0000313" key="1">
    <source>
        <dbReference type="EMBL" id="KAK3065059.1"/>
    </source>
</evidence>
<dbReference type="Proteomes" id="UP001186974">
    <property type="component" value="Unassembled WGS sequence"/>
</dbReference>